<dbReference type="InterPro" id="IPR002885">
    <property type="entry name" value="PPR_rpt"/>
</dbReference>
<reference evidence="3 4" key="1">
    <citation type="journal article" date="2024" name="Plant J.">
        <title>Genome sequences and population genomics reveal climatic adaptation and genomic divergence between two closely related sweetgum species.</title>
        <authorList>
            <person name="Xu W.Q."/>
            <person name="Ren C.Q."/>
            <person name="Zhang X.Y."/>
            <person name="Comes H.P."/>
            <person name="Liu X.H."/>
            <person name="Li Y.G."/>
            <person name="Kettle C.J."/>
            <person name="Jalonen R."/>
            <person name="Gaisberger H."/>
            <person name="Ma Y.Z."/>
            <person name="Qiu Y.X."/>
        </authorList>
    </citation>
    <scope>NUCLEOTIDE SEQUENCE [LARGE SCALE GENOMIC DNA]</scope>
    <source>
        <strain evidence="3">Hangzhou</strain>
    </source>
</reference>
<gene>
    <name evidence="3" type="ORF">L1049_022964</name>
</gene>
<dbReference type="PROSITE" id="PS51375">
    <property type="entry name" value="PPR"/>
    <property type="match status" value="5"/>
</dbReference>
<organism evidence="3 4">
    <name type="scientific">Liquidambar formosana</name>
    <name type="common">Formosan gum</name>
    <dbReference type="NCBI Taxonomy" id="63359"/>
    <lineage>
        <taxon>Eukaryota</taxon>
        <taxon>Viridiplantae</taxon>
        <taxon>Streptophyta</taxon>
        <taxon>Embryophyta</taxon>
        <taxon>Tracheophyta</taxon>
        <taxon>Spermatophyta</taxon>
        <taxon>Magnoliopsida</taxon>
        <taxon>eudicotyledons</taxon>
        <taxon>Gunneridae</taxon>
        <taxon>Pentapetalae</taxon>
        <taxon>Saxifragales</taxon>
        <taxon>Altingiaceae</taxon>
        <taxon>Liquidambar</taxon>
    </lineage>
</organism>
<dbReference type="Pfam" id="PF13041">
    <property type="entry name" value="PPR_2"/>
    <property type="match status" value="3"/>
</dbReference>
<dbReference type="EMBL" id="JBBPBK010000011">
    <property type="protein sequence ID" value="KAK9275697.1"/>
    <property type="molecule type" value="Genomic_DNA"/>
</dbReference>
<feature type="repeat" description="PPR" evidence="2">
    <location>
        <begin position="340"/>
        <end position="374"/>
    </location>
</feature>
<evidence type="ECO:0000313" key="3">
    <source>
        <dbReference type="EMBL" id="KAK9275697.1"/>
    </source>
</evidence>
<dbReference type="Pfam" id="PF12854">
    <property type="entry name" value="PPR_1"/>
    <property type="match status" value="2"/>
</dbReference>
<keyword evidence="4" id="KW-1185">Reference proteome</keyword>
<dbReference type="Proteomes" id="UP001415857">
    <property type="component" value="Unassembled WGS sequence"/>
</dbReference>
<dbReference type="InterPro" id="IPR051222">
    <property type="entry name" value="PPR/CCM1_RNA-binding"/>
</dbReference>
<dbReference type="PANTHER" id="PTHR47942:SF63">
    <property type="entry name" value="PENTATRICOPEPTIDE REPEAT-CONTAINING PROTEIN"/>
    <property type="match status" value="1"/>
</dbReference>
<evidence type="ECO:0000313" key="4">
    <source>
        <dbReference type="Proteomes" id="UP001415857"/>
    </source>
</evidence>
<sequence length="486" mass="56134">MGIFPFSRTCIVQLRNRVISRERCFVRVYYTASSALLLEDHVFDSSSNDEFDVVGECNVSRDSLKFHRKRMLYPLVVSVFKSLDWKVAREVRFSKAVKKYEFSHSIDAFRIVVHIFALAEMRMEVFSLLRDIVFYYNEANYDLFELFPTLLDSPNHAARSVVVFDVLIKVFAANSMLENARDVFAQAKKIGLKLDILSCNFLLKCFAEANRIEIRSLFEEIKKSGPSPNVFTYTIMMKYYFEEHLGQAEMNIKQATAMLEKMERSGESPTVVTYSTYIHGLCRVGYVENALNFIRKLRYRNQPLNGYCYNSVIYGFCQKDDLDKALSILEEMKSFGISPDVYSYSILIDRFCKNGVVQAACTLILEMEDRGIRPSLVTYSSLWNGLCKNDQKEISIAMFHNVESLGYKYDQTTYNIFINEFCLQGDMKNTYKLLKKMKNNNLVFNVFTFNSLIVGFCKMGLLDKALVLYNIMQESGVLPNTVTCNI</sequence>
<evidence type="ECO:0008006" key="5">
    <source>
        <dbReference type="Google" id="ProtNLM"/>
    </source>
</evidence>
<comment type="caution">
    <text evidence="3">The sequence shown here is derived from an EMBL/GenBank/DDBJ whole genome shotgun (WGS) entry which is preliminary data.</text>
</comment>
<dbReference type="InterPro" id="IPR011990">
    <property type="entry name" value="TPR-like_helical_dom_sf"/>
</dbReference>
<evidence type="ECO:0000256" key="2">
    <source>
        <dbReference type="PROSITE-ProRule" id="PRU00708"/>
    </source>
</evidence>
<feature type="repeat" description="PPR" evidence="2">
    <location>
        <begin position="445"/>
        <end position="479"/>
    </location>
</feature>
<dbReference type="Gene3D" id="1.25.40.10">
    <property type="entry name" value="Tetratricopeptide repeat domain"/>
    <property type="match status" value="3"/>
</dbReference>
<feature type="repeat" description="PPR" evidence="2">
    <location>
        <begin position="270"/>
        <end position="304"/>
    </location>
</feature>
<proteinExistence type="predicted"/>
<protein>
    <recommendedName>
        <fullName evidence="5">Pentatricopeptide repeat-containing protein</fullName>
    </recommendedName>
</protein>
<dbReference type="AlphaFoldDB" id="A0AAP0RDA2"/>
<feature type="repeat" description="PPR" evidence="2">
    <location>
        <begin position="305"/>
        <end position="339"/>
    </location>
</feature>
<feature type="repeat" description="PPR" evidence="2">
    <location>
        <begin position="410"/>
        <end position="444"/>
    </location>
</feature>
<name>A0AAP0RDA2_LIQFO</name>
<dbReference type="NCBIfam" id="TIGR00756">
    <property type="entry name" value="PPR"/>
    <property type="match status" value="4"/>
</dbReference>
<evidence type="ECO:0000256" key="1">
    <source>
        <dbReference type="ARBA" id="ARBA00022737"/>
    </source>
</evidence>
<dbReference type="PANTHER" id="PTHR47942">
    <property type="entry name" value="TETRATRICOPEPTIDE REPEAT (TPR)-LIKE SUPERFAMILY PROTEIN-RELATED"/>
    <property type="match status" value="1"/>
</dbReference>
<keyword evidence="1" id="KW-0677">Repeat</keyword>
<accession>A0AAP0RDA2</accession>